<proteinExistence type="predicted"/>
<feature type="transmembrane region" description="Helical" evidence="1">
    <location>
        <begin position="289"/>
        <end position="310"/>
    </location>
</feature>
<feature type="transmembrane region" description="Helical" evidence="1">
    <location>
        <begin position="107"/>
        <end position="130"/>
    </location>
</feature>
<accession>A0A433SDE5</accession>
<organism evidence="2 3">
    <name type="scientific">Saezia sanguinis</name>
    <dbReference type="NCBI Taxonomy" id="1965230"/>
    <lineage>
        <taxon>Bacteria</taxon>
        <taxon>Pseudomonadati</taxon>
        <taxon>Pseudomonadota</taxon>
        <taxon>Betaproteobacteria</taxon>
        <taxon>Burkholderiales</taxon>
        <taxon>Saeziaceae</taxon>
        <taxon>Saezia</taxon>
    </lineage>
</organism>
<keyword evidence="1" id="KW-1133">Transmembrane helix</keyword>
<feature type="transmembrane region" description="Helical" evidence="1">
    <location>
        <begin position="379"/>
        <end position="401"/>
    </location>
</feature>
<dbReference type="OrthoDB" id="8766429at2"/>
<evidence type="ECO:0000256" key="1">
    <source>
        <dbReference type="SAM" id="Phobius"/>
    </source>
</evidence>
<feature type="transmembrane region" description="Helical" evidence="1">
    <location>
        <begin position="142"/>
        <end position="167"/>
    </location>
</feature>
<protein>
    <recommendedName>
        <fullName evidence="4">ABC transporter permease</fullName>
    </recommendedName>
</protein>
<evidence type="ECO:0008006" key="4">
    <source>
        <dbReference type="Google" id="ProtNLM"/>
    </source>
</evidence>
<feature type="transmembrane region" description="Helical" evidence="1">
    <location>
        <begin position="179"/>
        <end position="202"/>
    </location>
</feature>
<keyword evidence="3" id="KW-1185">Reference proteome</keyword>
<keyword evidence="1" id="KW-0472">Membrane</keyword>
<dbReference type="RefSeq" id="WP_126979776.1">
    <property type="nucleotide sequence ID" value="NZ_PQSP01000003.1"/>
</dbReference>
<evidence type="ECO:0000313" key="2">
    <source>
        <dbReference type="EMBL" id="RUS66768.1"/>
    </source>
</evidence>
<dbReference type="AlphaFoldDB" id="A0A433SDE5"/>
<feature type="transmembrane region" description="Helical" evidence="1">
    <location>
        <begin position="222"/>
        <end position="246"/>
    </location>
</feature>
<name>A0A433SDE5_9BURK</name>
<feature type="transmembrane region" description="Helical" evidence="1">
    <location>
        <begin position="258"/>
        <end position="277"/>
    </location>
</feature>
<feature type="transmembrane region" description="Helical" evidence="1">
    <location>
        <begin position="336"/>
        <end position="359"/>
    </location>
</feature>
<gene>
    <name evidence="2" type="ORF">CUZ56_01559</name>
</gene>
<feature type="transmembrane region" description="Helical" evidence="1">
    <location>
        <begin position="413"/>
        <end position="432"/>
    </location>
</feature>
<evidence type="ECO:0000313" key="3">
    <source>
        <dbReference type="Proteomes" id="UP000286947"/>
    </source>
</evidence>
<feature type="transmembrane region" description="Helical" evidence="1">
    <location>
        <begin position="452"/>
        <end position="470"/>
    </location>
</feature>
<feature type="transmembrane region" description="Helical" evidence="1">
    <location>
        <begin position="54"/>
        <end position="73"/>
    </location>
</feature>
<dbReference type="Proteomes" id="UP000286947">
    <property type="component" value="Unassembled WGS sequence"/>
</dbReference>
<dbReference type="EMBL" id="PQSP01000003">
    <property type="protein sequence ID" value="RUS66768.1"/>
    <property type="molecule type" value="Genomic_DNA"/>
</dbReference>
<keyword evidence="1" id="KW-0812">Transmembrane</keyword>
<feature type="transmembrane region" description="Helical" evidence="1">
    <location>
        <begin position="30"/>
        <end position="48"/>
    </location>
</feature>
<reference evidence="2 3" key="1">
    <citation type="submission" date="2018-01" db="EMBL/GenBank/DDBJ databases">
        <title>Saezia sanguinis gen. nov., sp. nov., in the order Burkholderiales isolated from human blood.</title>
        <authorList>
            <person name="Medina-Pascual M.J."/>
            <person name="Valdezate S."/>
            <person name="Monzon S."/>
            <person name="Cuesta I."/>
            <person name="Carrasco G."/>
            <person name="Villalon P."/>
            <person name="Saez-Nieto J.A."/>
        </authorList>
    </citation>
    <scope>NUCLEOTIDE SEQUENCE [LARGE SCALE GENOMIC DNA]</scope>
    <source>
        <strain evidence="2 3">CNM695-12</strain>
    </source>
</reference>
<comment type="caution">
    <text evidence="2">The sequence shown here is derived from an EMBL/GenBank/DDBJ whole genome shotgun (WGS) entry which is preliminary data.</text>
</comment>
<sequence>MMKHLENYSLHLGNPELTRNFWQELTPHRLIAIPIILGLIVMLINASVRSNPGQILMGVGSTGFLFVAVFWGMKLASDSLIQEYSEGTWDSQRMSGLLPMQMVWGKLLGSTVMAWYAGLMLLCLFIWGAFSANESLNPGLVIKLTLCMVIFAVTMHAICMSSLLALWRKRDRQLSKNMRGTTIGLALIAVWFGSAVMPFTGMGFYRASRGEEPVIAWFGLEISLSSILLVTAVCMMVWMLISVWQLMRSELQFRNRPWWWLGFLLFWMFYLAGFVNEDWGFKGRLGSPWLSYLLGCFLCIVLTVYIQLFFARKDAMTWLRFSTAFKHRDWGKLSNLFPAWGTSYLVAMVVGVILLVWTMVMPFAGSGYYSAANLTLGTVLLVVSTLLFVLRDIALVLWLNLAEKNRRADAAAVMYLVVLYMLLPWLLISMTSPKASFLFLPIFEGLYSDVSVLYLLSPLLQAAIMVGLVLDRWKSRKGHILNG</sequence>